<protein>
    <recommendedName>
        <fullName evidence="9">Aldehyde ferredoxin oxidoreductase N-terminal domain-containing protein</fullName>
    </recommendedName>
</protein>
<dbReference type="Pfam" id="PF01314">
    <property type="entry name" value="AFOR_C"/>
    <property type="match status" value="1"/>
</dbReference>
<dbReference type="EMBL" id="BDGJ01000161">
    <property type="protein sequence ID" value="GAW93548.1"/>
    <property type="molecule type" value="Genomic_DNA"/>
</dbReference>
<dbReference type="InterPro" id="IPR036021">
    <property type="entry name" value="Tungsten_al_ferr_oxy-like_C"/>
</dbReference>
<dbReference type="InterPro" id="IPR013985">
    <property type="entry name" value="Ald_Fedxn_OxRdtase_dom3"/>
</dbReference>
<dbReference type="InterPro" id="IPR036503">
    <property type="entry name" value="Ald_Fedxn_OxRdtase_N_sf"/>
</dbReference>
<evidence type="ECO:0000256" key="3">
    <source>
        <dbReference type="ARBA" id="ARBA00022485"/>
    </source>
</evidence>
<dbReference type="InterPro" id="IPR051919">
    <property type="entry name" value="W-dependent_AOR"/>
</dbReference>
<keyword evidence="6" id="KW-0408">Iron</keyword>
<keyword evidence="5" id="KW-0560">Oxidoreductase</keyword>
<keyword evidence="3" id="KW-0004">4Fe-4S</keyword>
<dbReference type="InterPro" id="IPR001203">
    <property type="entry name" value="OxRdtase_Ald_Fedxn_C"/>
</dbReference>
<dbReference type="Gene3D" id="1.10.569.10">
    <property type="entry name" value="Aldehyde Ferredoxin Oxidoreductase Protein, subunit A, domain 2"/>
    <property type="match status" value="1"/>
</dbReference>
<keyword evidence="11" id="KW-1185">Reference proteome</keyword>
<evidence type="ECO:0000313" key="10">
    <source>
        <dbReference type="EMBL" id="GAW93548.1"/>
    </source>
</evidence>
<sequence>MWGEADAGGTWGAVLKRAGFDGLIIQGTADRPVYLFLYEGKVQIRDAEHLWGLNTYETDEAIKAETTPKAVIVSIGPAGEKLSCIAGIFNDGKHARAAGRCGLGAVMGSKKLKAIAVLGNKKVPVADPERLNISNKKLAPKIMEKLRRYRDYGTAGGVLGAAALGDLPVKNWTVGSWMKGAEKISGEVMTEKILVGRYHCASCVVGCGRIVKIDKGPYRGVDGAGPEYETLAGLGSVCMVDNLNAIALANQLCNQYGIDTISTGHAVAFAIEAYEKGLITKADTGGMELRWGDPDVVIALVHQIGKREGIGEILADGVKRAAEKIGGLASELALEVKGLEPAFHDPRALSSLAVAYATHPRGACHRGGSHTMERTALPELGYDKPLDRFVSEGKGALTAVLQDYYGLYNSLKLCQFIAPAIAPTDVLEWLNAVTGWEMDLKEFLEAGERHTNLKRMYNVRCGISRKDDRLPLRLLTHKLEDGGAAGMVPHLGTMLSDYYRYRGWTQEGIPTPDKLRQLGLCSEINHLPGNIKITATKTTSR</sequence>
<name>A0A1Z5HVW7_9FIRM</name>
<gene>
    <name evidence="10" type="ORF">KKC1_26790</name>
</gene>
<dbReference type="GO" id="GO:0051539">
    <property type="term" value="F:4 iron, 4 sulfur cluster binding"/>
    <property type="evidence" value="ECO:0007669"/>
    <property type="project" value="UniProtKB-KW"/>
</dbReference>
<reference evidence="11" key="1">
    <citation type="journal article" date="2017" name="Appl. Environ. Microbiol.">
        <title>Genomic analysis of Calderihabitans maritimus KKC1, a thermophilic hydrogenogenic carboxydotrophic bacterium isolated from marine sediment.</title>
        <authorList>
            <person name="Omae K."/>
            <person name="Yoneda Y."/>
            <person name="Fukuyama Y."/>
            <person name="Yoshida T."/>
            <person name="Sako Y."/>
        </authorList>
    </citation>
    <scope>NUCLEOTIDE SEQUENCE [LARGE SCALE GENOMIC DNA]</scope>
    <source>
        <strain evidence="11">KKC1</strain>
    </source>
</reference>
<keyword evidence="7" id="KW-0411">Iron-sulfur</keyword>
<evidence type="ECO:0000256" key="1">
    <source>
        <dbReference type="ARBA" id="ARBA00001966"/>
    </source>
</evidence>
<comment type="cofactor">
    <cofactor evidence="8">
        <name>tungstopterin</name>
        <dbReference type="ChEBI" id="CHEBI:30402"/>
    </cofactor>
</comment>
<comment type="cofactor">
    <cofactor evidence="1">
        <name>[4Fe-4S] cluster</name>
        <dbReference type="ChEBI" id="CHEBI:49883"/>
    </cofactor>
</comment>
<dbReference type="InterPro" id="IPR013984">
    <property type="entry name" value="Ald_Fedxn_OxRdtase_dom2"/>
</dbReference>
<dbReference type="SMART" id="SM00790">
    <property type="entry name" value="AFOR_N"/>
    <property type="match status" value="1"/>
</dbReference>
<organism evidence="10 11">
    <name type="scientific">Calderihabitans maritimus</name>
    <dbReference type="NCBI Taxonomy" id="1246530"/>
    <lineage>
        <taxon>Bacteria</taxon>
        <taxon>Bacillati</taxon>
        <taxon>Bacillota</taxon>
        <taxon>Clostridia</taxon>
        <taxon>Neomoorellales</taxon>
        <taxon>Calderihabitantaceae</taxon>
        <taxon>Calderihabitans</taxon>
    </lineage>
</organism>
<dbReference type="Proteomes" id="UP000197032">
    <property type="component" value="Unassembled WGS sequence"/>
</dbReference>
<evidence type="ECO:0000256" key="4">
    <source>
        <dbReference type="ARBA" id="ARBA00022723"/>
    </source>
</evidence>
<comment type="caution">
    <text evidence="10">The sequence shown here is derived from an EMBL/GenBank/DDBJ whole genome shotgun (WGS) entry which is preliminary data.</text>
</comment>
<dbReference type="GO" id="GO:0046872">
    <property type="term" value="F:metal ion binding"/>
    <property type="evidence" value="ECO:0007669"/>
    <property type="project" value="UniProtKB-KW"/>
</dbReference>
<evidence type="ECO:0000256" key="5">
    <source>
        <dbReference type="ARBA" id="ARBA00023002"/>
    </source>
</evidence>
<dbReference type="GO" id="GO:0009055">
    <property type="term" value="F:electron transfer activity"/>
    <property type="evidence" value="ECO:0007669"/>
    <property type="project" value="InterPro"/>
</dbReference>
<dbReference type="PANTHER" id="PTHR30038">
    <property type="entry name" value="ALDEHYDE FERREDOXIN OXIDOREDUCTASE"/>
    <property type="match status" value="1"/>
</dbReference>
<dbReference type="GO" id="GO:0016625">
    <property type="term" value="F:oxidoreductase activity, acting on the aldehyde or oxo group of donors, iron-sulfur protein as acceptor"/>
    <property type="evidence" value="ECO:0007669"/>
    <property type="project" value="InterPro"/>
</dbReference>
<dbReference type="InterPro" id="IPR013983">
    <property type="entry name" value="Ald_Fedxn_OxRdtase_N"/>
</dbReference>
<evidence type="ECO:0000313" key="11">
    <source>
        <dbReference type="Proteomes" id="UP000197032"/>
    </source>
</evidence>
<dbReference type="Gene3D" id="3.60.9.10">
    <property type="entry name" value="Aldehyde ferredoxin oxidoreductase, N-terminal domain"/>
    <property type="match status" value="1"/>
</dbReference>
<keyword evidence="4" id="KW-0479">Metal-binding</keyword>
<feature type="domain" description="Aldehyde ferredoxin oxidoreductase N-terminal" evidence="9">
    <location>
        <begin position="1"/>
        <end position="121"/>
    </location>
</feature>
<accession>A0A1Z5HVW7</accession>
<dbReference type="Pfam" id="PF02730">
    <property type="entry name" value="AFOR_N"/>
    <property type="match status" value="1"/>
</dbReference>
<dbReference type="SUPFAM" id="SSF56228">
    <property type="entry name" value="Aldehyde ferredoxin oxidoreductase, N-terminal domain"/>
    <property type="match status" value="1"/>
</dbReference>
<proteinExistence type="inferred from homology"/>
<dbReference type="SUPFAM" id="SSF48310">
    <property type="entry name" value="Aldehyde ferredoxin oxidoreductase, C-terminal domains"/>
    <property type="match status" value="1"/>
</dbReference>
<evidence type="ECO:0000259" key="9">
    <source>
        <dbReference type="SMART" id="SM00790"/>
    </source>
</evidence>
<evidence type="ECO:0000256" key="2">
    <source>
        <dbReference type="ARBA" id="ARBA00011032"/>
    </source>
</evidence>
<dbReference type="PANTHER" id="PTHR30038:SF0">
    <property type="entry name" value="TUNGSTEN-CONTAINING ALDEHYDE FERREDOXIN OXIDOREDUCTASE"/>
    <property type="match status" value="1"/>
</dbReference>
<comment type="similarity">
    <text evidence="2">Belongs to the AOR/FOR family.</text>
</comment>
<evidence type="ECO:0000256" key="6">
    <source>
        <dbReference type="ARBA" id="ARBA00023004"/>
    </source>
</evidence>
<evidence type="ECO:0000256" key="7">
    <source>
        <dbReference type="ARBA" id="ARBA00023014"/>
    </source>
</evidence>
<evidence type="ECO:0000256" key="8">
    <source>
        <dbReference type="ARBA" id="ARBA00049934"/>
    </source>
</evidence>
<dbReference type="AlphaFoldDB" id="A0A1Z5HVW7"/>
<dbReference type="Gene3D" id="1.10.599.10">
    <property type="entry name" value="Aldehyde Ferredoxin Oxidoreductase Protein, subunit A, domain 3"/>
    <property type="match status" value="1"/>
</dbReference>